<evidence type="ECO:0000313" key="3">
    <source>
        <dbReference type="Proteomes" id="UP000237000"/>
    </source>
</evidence>
<organism evidence="2 3">
    <name type="scientific">Trema orientale</name>
    <name type="common">Charcoal tree</name>
    <name type="synonym">Celtis orientalis</name>
    <dbReference type="NCBI Taxonomy" id="63057"/>
    <lineage>
        <taxon>Eukaryota</taxon>
        <taxon>Viridiplantae</taxon>
        <taxon>Streptophyta</taxon>
        <taxon>Embryophyta</taxon>
        <taxon>Tracheophyta</taxon>
        <taxon>Spermatophyta</taxon>
        <taxon>Magnoliopsida</taxon>
        <taxon>eudicotyledons</taxon>
        <taxon>Gunneridae</taxon>
        <taxon>Pentapetalae</taxon>
        <taxon>rosids</taxon>
        <taxon>fabids</taxon>
        <taxon>Rosales</taxon>
        <taxon>Cannabaceae</taxon>
        <taxon>Trema</taxon>
    </lineage>
</organism>
<evidence type="ECO:0000313" key="2">
    <source>
        <dbReference type="EMBL" id="PON91384.1"/>
    </source>
</evidence>
<dbReference type="AlphaFoldDB" id="A0A2P5F0R7"/>
<dbReference type="EMBL" id="JXTC01000075">
    <property type="protein sequence ID" value="PON91384.1"/>
    <property type="molecule type" value="Genomic_DNA"/>
</dbReference>
<reference evidence="3" key="1">
    <citation type="submission" date="2016-06" db="EMBL/GenBank/DDBJ databases">
        <title>Parallel loss of symbiosis genes in relatives of nitrogen-fixing non-legume Parasponia.</title>
        <authorList>
            <person name="Van Velzen R."/>
            <person name="Holmer R."/>
            <person name="Bu F."/>
            <person name="Rutten L."/>
            <person name="Van Zeijl A."/>
            <person name="Liu W."/>
            <person name="Santuari L."/>
            <person name="Cao Q."/>
            <person name="Sharma T."/>
            <person name="Shen D."/>
            <person name="Roswanjaya Y."/>
            <person name="Wardhani T."/>
            <person name="Kalhor M.S."/>
            <person name="Jansen J."/>
            <person name="Van den Hoogen J."/>
            <person name="Gungor B."/>
            <person name="Hartog M."/>
            <person name="Hontelez J."/>
            <person name="Verver J."/>
            <person name="Yang W.-C."/>
            <person name="Schijlen E."/>
            <person name="Repin R."/>
            <person name="Schilthuizen M."/>
            <person name="Schranz E."/>
            <person name="Heidstra R."/>
            <person name="Miyata K."/>
            <person name="Fedorova E."/>
            <person name="Kohlen W."/>
            <person name="Bisseling T."/>
            <person name="Smit S."/>
            <person name="Geurts R."/>
        </authorList>
    </citation>
    <scope>NUCLEOTIDE SEQUENCE [LARGE SCALE GENOMIC DNA]</scope>
    <source>
        <strain evidence="3">cv. RG33-2</strain>
    </source>
</reference>
<keyword evidence="3" id="KW-1185">Reference proteome</keyword>
<dbReference type="Proteomes" id="UP000237000">
    <property type="component" value="Unassembled WGS sequence"/>
</dbReference>
<protein>
    <submittedName>
        <fullName evidence="2">Uncharacterized protein</fullName>
    </submittedName>
</protein>
<dbReference type="InParanoid" id="A0A2P5F0R7"/>
<accession>A0A2P5F0R7</accession>
<dbReference type="STRING" id="63057.A0A2P5F0R7"/>
<evidence type="ECO:0000256" key="1">
    <source>
        <dbReference type="SAM" id="MobiDB-lite"/>
    </source>
</evidence>
<feature type="region of interest" description="Disordered" evidence="1">
    <location>
        <begin position="114"/>
        <end position="142"/>
    </location>
</feature>
<dbReference type="OrthoDB" id="591557at2759"/>
<gene>
    <name evidence="2" type="ORF">TorRG33x02_129470</name>
</gene>
<name>A0A2P5F0R7_TREOI</name>
<proteinExistence type="predicted"/>
<comment type="caution">
    <text evidence="2">The sequence shown here is derived from an EMBL/GenBank/DDBJ whole genome shotgun (WGS) entry which is preliminary data.</text>
</comment>
<sequence>MTELGGWLCVVTKYSIDQTADLVDIWAMKEYGVNEFWSKLFSVIPAYVIGIFDYVLPLAHLKNAHQVLLNQEGEKLIVYDLARKRAKKVRKISSSPKNCKVLVYVNSLIGLGGDHGGNNGKKAGENGDKRKKEKQQLSGQKR</sequence>